<dbReference type="SUPFAM" id="SSF56672">
    <property type="entry name" value="DNA/RNA polymerases"/>
    <property type="match status" value="1"/>
</dbReference>
<dbReference type="InterPro" id="IPR050356">
    <property type="entry name" value="SulA_CellDiv_inhibitor"/>
</dbReference>
<dbReference type="InterPro" id="IPR001126">
    <property type="entry name" value="UmuC"/>
</dbReference>
<dbReference type="CDD" id="cd03468">
    <property type="entry name" value="PolY_like"/>
    <property type="match status" value="1"/>
</dbReference>
<evidence type="ECO:0000256" key="5">
    <source>
        <dbReference type="ARBA" id="ARBA00025589"/>
    </source>
</evidence>
<dbReference type="Pfam" id="PF00817">
    <property type="entry name" value="IMS"/>
    <property type="match status" value="1"/>
</dbReference>
<dbReference type="InterPro" id="IPR017961">
    <property type="entry name" value="DNA_pol_Y-fam_little_finger"/>
</dbReference>
<dbReference type="RefSeq" id="WP_166426327.1">
    <property type="nucleotide sequence ID" value="NZ_BMGZ01000001.1"/>
</dbReference>
<dbReference type="EMBL" id="BMGZ01000001">
    <property type="protein sequence ID" value="GGH94669.1"/>
    <property type="molecule type" value="Genomic_DNA"/>
</dbReference>
<comment type="similarity">
    <text evidence="1">Belongs to the DNA polymerase type-Y family.</text>
</comment>
<comment type="caution">
    <text evidence="9">The sequence shown here is derived from an EMBL/GenBank/DDBJ whole genome shotgun (WGS) entry which is preliminary data.</text>
</comment>
<evidence type="ECO:0000313" key="11">
    <source>
        <dbReference type="Proteomes" id="UP000621856"/>
    </source>
</evidence>
<protein>
    <recommendedName>
        <fullName evidence="3">DNA-directed DNA polymerase</fullName>
        <ecNumber evidence="3">2.7.7.7</ecNumber>
    </recommendedName>
</protein>
<feature type="domain" description="UmuC" evidence="7">
    <location>
        <begin position="31"/>
        <end position="144"/>
    </location>
</feature>
<name>A0A8J3EQA5_9PROT</name>
<evidence type="ECO:0000313" key="9">
    <source>
        <dbReference type="EMBL" id="GGH94669.1"/>
    </source>
</evidence>
<keyword evidence="12" id="KW-1185">Reference proteome</keyword>
<reference evidence="9" key="3">
    <citation type="submission" date="2020-09" db="EMBL/GenBank/DDBJ databases">
        <authorList>
            <person name="Sun Q."/>
            <person name="Zhou Y."/>
        </authorList>
    </citation>
    <scope>NUCLEOTIDE SEQUENCE</scope>
    <source>
        <strain evidence="9">CGMCC 1.14984</strain>
    </source>
</reference>
<dbReference type="GO" id="GO:0003684">
    <property type="term" value="F:damaged DNA binding"/>
    <property type="evidence" value="ECO:0007669"/>
    <property type="project" value="InterPro"/>
</dbReference>
<sequence length="486" mass="52742">MPRLPVNRAGRTGIPVDDWLFALTQEEKGAVRLSCVNHHASKAGLAAGMSLTDARAIAPALVTLPAEPRKDAAFLSALQRWAEKFSPWTACDGADGLILNITGCAHLFGGEEAMLALIRQELADFSIDAMAGIADTKGAARAAARFGGTGRTIIAPGEARAALAPYPVEAMVADDKTLFDLKRLGLTSIGDLYGLKSAELARRVGFGFVRGFEKLFGSAADPVIAQTARPTYSARMSFPDPIGLIDDVEEALRRLTAQICKRLVEHDDGARAFELTFQRTDKTGTILSIGLARPSQTPDLVIRQFAQKITRVDAGLGIDVMRLRATVTEPFRPVQQSFAGPQKQSELEELIATLGNRLGFDRVLRWEPVSSHLPRRSFRLVSAAGKARSVSFEPPASLRPLTMVGPDLVEITAPGRPPKGFVWRGEGFQTASAKGPERIGHEWWLGTQGDAIRDYWSVQTCQGPRLWLSTRPDLKPSIWEVAGVFP</sequence>
<evidence type="ECO:0000256" key="4">
    <source>
        <dbReference type="ARBA" id="ARBA00022763"/>
    </source>
</evidence>
<dbReference type="PANTHER" id="PTHR35369">
    <property type="entry name" value="BLR3025 PROTEIN-RELATED"/>
    <property type="match status" value="1"/>
</dbReference>
<gene>
    <name evidence="10" type="ORF">FF098_004635</name>
    <name evidence="9" type="ORF">GCM10011355_09400</name>
</gene>
<evidence type="ECO:0000256" key="2">
    <source>
        <dbReference type="ARBA" id="ARBA00011245"/>
    </source>
</evidence>
<evidence type="ECO:0000313" key="10">
    <source>
        <dbReference type="EMBL" id="NHK27186.1"/>
    </source>
</evidence>
<dbReference type="Proteomes" id="UP000818603">
    <property type="component" value="Unassembled WGS sequence"/>
</dbReference>
<comment type="subunit">
    <text evidence="2">Monomer.</text>
</comment>
<evidence type="ECO:0000256" key="3">
    <source>
        <dbReference type="ARBA" id="ARBA00012417"/>
    </source>
</evidence>
<dbReference type="EMBL" id="VCJR02000001">
    <property type="protein sequence ID" value="NHK27186.1"/>
    <property type="molecule type" value="Genomic_DNA"/>
</dbReference>
<accession>A0A8J3EQA5</accession>
<evidence type="ECO:0000259" key="8">
    <source>
        <dbReference type="Pfam" id="PF11799"/>
    </source>
</evidence>
<evidence type="ECO:0000256" key="1">
    <source>
        <dbReference type="ARBA" id="ARBA00010945"/>
    </source>
</evidence>
<keyword evidence="4" id="KW-0227">DNA damage</keyword>
<dbReference type="InterPro" id="IPR043502">
    <property type="entry name" value="DNA/RNA_pol_sf"/>
</dbReference>
<dbReference type="GO" id="GO:0006281">
    <property type="term" value="P:DNA repair"/>
    <property type="evidence" value="ECO:0007669"/>
    <property type="project" value="InterPro"/>
</dbReference>
<dbReference type="Gene3D" id="3.40.1170.60">
    <property type="match status" value="1"/>
</dbReference>
<dbReference type="PANTHER" id="PTHR35369:SF2">
    <property type="entry name" value="BLR3025 PROTEIN"/>
    <property type="match status" value="1"/>
</dbReference>
<dbReference type="Gene3D" id="3.30.70.270">
    <property type="match status" value="1"/>
</dbReference>
<evidence type="ECO:0000256" key="6">
    <source>
        <dbReference type="ARBA" id="ARBA00049244"/>
    </source>
</evidence>
<evidence type="ECO:0000313" key="12">
    <source>
        <dbReference type="Proteomes" id="UP000818603"/>
    </source>
</evidence>
<dbReference type="EC" id="2.7.7.7" evidence="3"/>
<organism evidence="9 11">
    <name type="scientific">Aquisalinus luteolus</name>
    <dbReference type="NCBI Taxonomy" id="1566827"/>
    <lineage>
        <taxon>Bacteria</taxon>
        <taxon>Pseudomonadati</taxon>
        <taxon>Pseudomonadota</taxon>
        <taxon>Alphaproteobacteria</taxon>
        <taxon>Parvularculales</taxon>
        <taxon>Parvularculaceae</taxon>
        <taxon>Aquisalinus</taxon>
    </lineage>
</organism>
<dbReference type="Proteomes" id="UP000621856">
    <property type="component" value="Unassembled WGS sequence"/>
</dbReference>
<evidence type="ECO:0000259" key="7">
    <source>
        <dbReference type="Pfam" id="PF00817"/>
    </source>
</evidence>
<comment type="function">
    <text evidence="5">Poorly processive, error-prone DNA polymerase involved in untargeted mutagenesis. Copies undamaged DNA at stalled replication forks, which arise in vivo from mismatched or misaligned primer ends. These misaligned primers can be extended by PolIV. Exhibits no 3'-5' exonuclease (proofreading) activity. May be involved in translesional synthesis, in conjunction with the beta clamp from PolIII.</text>
</comment>
<reference evidence="10 12" key="2">
    <citation type="submission" date="2020-02" db="EMBL/GenBank/DDBJ databases">
        <title>Genome sequence of Parvularcula flava strain NH6-79.</title>
        <authorList>
            <person name="Abdul Karim M.H."/>
            <person name="Lam M.Q."/>
            <person name="Chen S.J."/>
            <person name="Yahya A."/>
            <person name="Shahir S."/>
            <person name="Shamsir M.S."/>
            <person name="Chong C.S."/>
        </authorList>
    </citation>
    <scope>NUCLEOTIDE SEQUENCE [LARGE SCALE GENOMIC DNA]</scope>
    <source>
        <strain evidence="10 12">NH6-79</strain>
    </source>
</reference>
<dbReference type="InterPro" id="IPR043128">
    <property type="entry name" value="Rev_trsase/Diguanyl_cyclase"/>
</dbReference>
<reference evidence="9" key="1">
    <citation type="journal article" date="2014" name="Int. J. Syst. Evol. Microbiol.">
        <title>Complete genome sequence of Corynebacterium casei LMG S-19264T (=DSM 44701T), isolated from a smear-ripened cheese.</title>
        <authorList>
            <consortium name="US DOE Joint Genome Institute (JGI-PGF)"/>
            <person name="Walter F."/>
            <person name="Albersmeier A."/>
            <person name="Kalinowski J."/>
            <person name="Ruckert C."/>
        </authorList>
    </citation>
    <scope>NUCLEOTIDE SEQUENCE</scope>
    <source>
        <strain evidence="9">CGMCC 1.14984</strain>
    </source>
</reference>
<comment type="catalytic activity">
    <reaction evidence="6">
        <text>DNA(n) + a 2'-deoxyribonucleoside 5'-triphosphate = DNA(n+1) + diphosphate</text>
        <dbReference type="Rhea" id="RHEA:22508"/>
        <dbReference type="Rhea" id="RHEA-COMP:17339"/>
        <dbReference type="Rhea" id="RHEA-COMP:17340"/>
        <dbReference type="ChEBI" id="CHEBI:33019"/>
        <dbReference type="ChEBI" id="CHEBI:61560"/>
        <dbReference type="ChEBI" id="CHEBI:173112"/>
        <dbReference type="EC" id="2.7.7.7"/>
    </reaction>
</comment>
<proteinExistence type="inferred from homology"/>
<dbReference type="AlphaFoldDB" id="A0A8J3EQA5"/>
<dbReference type="Pfam" id="PF11799">
    <property type="entry name" value="IMS_C"/>
    <property type="match status" value="1"/>
</dbReference>
<feature type="domain" description="DNA polymerase Y-family little finger" evidence="8">
    <location>
        <begin position="231"/>
        <end position="323"/>
    </location>
</feature>